<dbReference type="InterPro" id="IPR001279">
    <property type="entry name" value="Metallo-B-lactamas"/>
</dbReference>
<evidence type="ECO:0000259" key="2">
    <source>
        <dbReference type="SMART" id="SM00849"/>
    </source>
</evidence>
<evidence type="ECO:0000313" key="4">
    <source>
        <dbReference type="Proteomes" id="UP001499854"/>
    </source>
</evidence>
<name>A0ABP5C0E3_9ACTN</name>
<keyword evidence="4" id="KW-1185">Reference proteome</keyword>
<dbReference type="InterPro" id="IPR036866">
    <property type="entry name" value="RibonucZ/Hydroxyglut_hydro"/>
</dbReference>
<sequence>MEHDGFSLLVDAGYAVLPELMAVMPVEDLDAVYISHGHPDHCSDLNPLLRARALGGNDPKPLSVHAPHRALDAVLALDRPGMLDAALTRHDFEPGDTFAIGPFDARTTLLPHWLPNAALRLTTATSSLVYTGDGGPTPSLPTLAQGADALIAEATYPTHTPTDDGGNLSTARDAARQATQADVGRLILTHLWAGAEPDEYVDAASCDYEGRIYVATSGLSFEL</sequence>
<feature type="domain" description="Metallo-beta-lactamase" evidence="2">
    <location>
        <begin position="4"/>
        <end position="190"/>
    </location>
</feature>
<keyword evidence="1" id="KW-0255">Endonuclease</keyword>
<protein>
    <submittedName>
        <fullName evidence="3">MBL fold metallo-hydrolase</fullName>
    </submittedName>
</protein>
<dbReference type="Gene3D" id="3.60.15.10">
    <property type="entry name" value="Ribonuclease Z/Hydroxyacylglutathione hydrolase-like"/>
    <property type="match status" value="1"/>
</dbReference>
<keyword evidence="1" id="KW-0540">Nuclease</keyword>
<proteinExistence type="predicted"/>
<dbReference type="Pfam" id="PF12706">
    <property type="entry name" value="Lactamase_B_2"/>
    <property type="match status" value="1"/>
</dbReference>
<accession>A0ABP5C0E3</accession>
<dbReference type="PANTHER" id="PTHR46018:SF2">
    <property type="entry name" value="ZINC PHOSPHODIESTERASE ELAC PROTEIN 1"/>
    <property type="match status" value="1"/>
</dbReference>
<dbReference type="SUPFAM" id="SSF56281">
    <property type="entry name" value="Metallo-hydrolase/oxidoreductase"/>
    <property type="match status" value="1"/>
</dbReference>
<dbReference type="EMBL" id="BAAAQM010000003">
    <property type="protein sequence ID" value="GAA1954480.1"/>
    <property type="molecule type" value="Genomic_DNA"/>
</dbReference>
<evidence type="ECO:0000256" key="1">
    <source>
        <dbReference type="ARBA" id="ARBA00022759"/>
    </source>
</evidence>
<dbReference type="SMART" id="SM00849">
    <property type="entry name" value="Lactamase_B"/>
    <property type="match status" value="1"/>
</dbReference>
<evidence type="ECO:0000313" key="3">
    <source>
        <dbReference type="EMBL" id="GAA1954480.1"/>
    </source>
</evidence>
<reference evidence="4" key="1">
    <citation type="journal article" date="2019" name="Int. J. Syst. Evol. Microbiol.">
        <title>The Global Catalogue of Microorganisms (GCM) 10K type strain sequencing project: providing services to taxonomists for standard genome sequencing and annotation.</title>
        <authorList>
            <consortium name="The Broad Institute Genomics Platform"/>
            <consortium name="The Broad Institute Genome Sequencing Center for Infectious Disease"/>
            <person name="Wu L."/>
            <person name="Ma J."/>
        </authorList>
    </citation>
    <scope>NUCLEOTIDE SEQUENCE [LARGE SCALE GENOMIC DNA]</scope>
    <source>
        <strain evidence="4">JCM 16013</strain>
    </source>
</reference>
<gene>
    <name evidence="3" type="ORF">GCM10009838_07410</name>
</gene>
<dbReference type="PANTHER" id="PTHR46018">
    <property type="entry name" value="ZINC PHOSPHODIESTERASE ELAC PROTEIN 1"/>
    <property type="match status" value="1"/>
</dbReference>
<keyword evidence="1" id="KW-0378">Hydrolase</keyword>
<comment type="caution">
    <text evidence="3">The sequence shown here is derived from an EMBL/GenBank/DDBJ whole genome shotgun (WGS) entry which is preliminary data.</text>
</comment>
<dbReference type="Proteomes" id="UP001499854">
    <property type="component" value="Unassembled WGS sequence"/>
</dbReference>
<organism evidence="3 4">
    <name type="scientific">Catenulispora subtropica</name>
    <dbReference type="NCBI Taxonomy" id="450798"/>
    <lineage>
        <taxon>Bacteria</taxon>
        <taxon>Bacillati</taxon>
        <taxon>Actinomycetota</taxon>
        <taxon>Actinomycetes</taxon>
        <taxon>Catenulisporales</taxon>
        <taxon>Catenulisporaceae</taxon>
        <taxon>Catenulispora</taxon>
    </lineage>
</organism>